<keyword evidence="8" id="KW-0067">ATP-binding</keyword>
<comment type="similarity">
    <text evidence="1">Belongs to the protein kinase superfamily. BUD32 family.</text>
</comment>
<dbReference type="GO" id="GO:0005524">
    <property type="term" value="F:ATP binding"/>
    <property type="evidence" value="ECO:0007669"/>
    <property type="project" value="UniProtKB-KW"/>
</dbReference>
<dbReference type="PANTHER" id="PTHR12209">
    <property type="entry name" value="NON-SPECIFIC SERINE/THREONINE PROTEIN KINASE"/>
    <property type="match status" value="1"/>
</dbReference>
<keyword evidence="3 12" id="KW-0723">Serine/threonine-protein kinase</keyword>
<comment type="caution">
    <text evidence="12">The sequence shown here is derived from an EMBL/GenBank/DDBJ whole genome shotgun (WGS) entry which is preliminary data.</text>
</comment>
<evidence type="ECO:0000256" key="10">
    <source>
        <dbReference type="ARBA" id="ARBA00048679"/>
    </source>
</evidence>
<evidence type="ECO:0000256" key="4">
    <source>
        <dbReference type="ARBA" id="ARBA00022679"/>
    </source>
</evidence>
<organism evidence="12 13">
    <name type="scientific">Methanolobus chelungpuianus</name>
    <dbReference type="NCBI Taxonomy" id="502115"/>
    <lineage>
        <taxon>Archaea</taxon>
        <taxon>Methanobacteriati</taxon>
        <taxon>Methanobacteriota</taxon>
        <taxon>Stenosarchaea group</taxon>
        <taxon>Methanomicrobia</taxon>
        <taxon>Methanosarcinales</taxon>
        <taxon>Methanosarcinaceae</taxon>
        <taxon>Methanolobus</taxon>
    </lineage>
</organism>
<name>A0AAE3H9Y6_9EURY</name>
<dbReference type="InterPro" id="IPR008266">
    <property type="entry name" value="Tyr_kinase_AS"/>
</dbReference>
<dbReference type="Proteomes" id="UP001206983">
    <property type="component" value="Unassembled WGS sequence"/>
</dbReference>
<sequence>MELTNGAEASVRMENGLVVKERIPKRYRLPELDERIRKERNRAESRIMSEARRLGVPTPIIHDVENSMIRMQYIPGTALKHVINEELSERLGELVGLLHTGGIIHGDLTTSNLIYYNDRLYMIDFGLAFMSPAVEARGVDVHVLFQTFESTHRDHESLAKAFCRGYRRSFSGADEILERVTEIEKRGRYA</sequence>
<accession>A0AAE3H9Y6</accession>
<dbReference type="AlphaFoldDB" id="A0AAE3H9Y6"/>
<dbReference type="EMBL" id="JTEO01000002">
    <property type="protein sequence ID" value="MCQ6962367.1"/>
    <property type="molecule type" value="Genomic_DNA"/>
</dbReference>
<keyword evidence="4" id="KW-0808">Transferase</keyword>
<gene>
    <name evidence="12" type="ORF">PV02_03075</name>
</gene>
<evidence type="ECO:0000313" key="13">
    <source>
        <dbReference type="Proteomes" id="UP001206983"/>
    </source>
</evidence>
<keyword evidence="13" id="KW-1185">Reference proteome</keyword>
<dbReference type="InterPro" id="IPR018934">
    <property type="entry name" value="RIO_dom"/>
</dbReference>
<dbReference type="GO" id="GO:0005829">
    <property type="term" value="C:cytosol"/>
    <property type="evidence" value="ECO:0007669"/>
    <property type="project" value="TreeGrafter"/>
</dbReference>
<evidence type="ECO:0000256" key="6">
    <source>
        <dbReference type="ARBA" id="ARBA00022741"/>
    </source>
</evidence>
<evidence type="ECO:0000259" key="11">
    <source>
        <dbReference type="PROSITE" id="PS50011"/>
    </source>
</evidence>
<keyword evidence="7 12" id="KW-0418">Kinase</keyword>
<dbReference type="Gene3D" id="3.30.200.20">
    <property type="entry name" value="Phosphorylase Kinase, domain 1"/>
    <property type="match status" value="1"/>
</dbReference>
<dbReference type="NCBIfam" id="NF011462">
    <property type="entry name" value="PRK14879.1-3"/>
    <property type="match status" value="1"/>
</dbReference>
<comment type="catalytic activity">
    <reaction evidence="9">
        <text>L-threonyl-[protein] + ATP = O-phospho-L-threonyl-[protein] + ADP + H(+)</text>
        <dbReference type="Rhea" id="RHEA:46608"/>
        <dbReference type="Rhea" id="RHEA-COMP:11060"/>
        <dbReference type="Rhea" id="RHEA-COMP:11605"/>
        <dbReference type="ChEBI" id="CHEBI:15378"/>
        <dbReference type="ChEBI" id="CHEBI:30013"/>
        <dbReference type="ChEBI" id="CHEBI:30616"/>
        <dbReference type="ChEBI" id="CHEBI:61977"/>
        <dbReference type="ChEBI" id="CHEBI:456216"/>
        <dbReference type="EC" id="2.7.11.1"/>
    </reaction>
</comment>
<keyword evidence="5" id="KW-0819">tRNA processing</keyword>
<dbReference type="GO" id="GO:0008033">
    <property type="term" value="P:tRNA processing"/>
    <property type="evidence" value="ECO:0007669"/>
    <property type="project" value="UniProtKB-KW"/>
</dbReference>
<evidence type="ECO:0000256" key="1">
    <source>
        <dbReference type="ARBA" id="ARBA00010630"/>
    </source>
</evidence>
<evidence type="ECO:0000256" key="2">
    <source>
        <dbReference type="ARBA" id="ARBA00012513"/>
    </source>
</evidence>
<dbReference type="NCBIfam" id="TIGR03724">
    <property type="entry name" value="arch_bud32"/>
    <property type="match status" value="1"/>
</dbReference>
<dbReference type="PANTHER" id="PTHR12209:SF0">
    <property type="entry name" value="EKC_KEOPS COMPLEX SUBUNIT TP53RK"/>
    <property type="match status" value="1"/>
</dbReference>
<dbReference type="GO" id="GO:0004674">
    <property type="term" value="F:protein serine/threonine kinase activity"/>
    <property type="evidence" value="ECO:0007669"/>
    <property type="project" value="UniProtKB-KW"/>
</dbReference>
<evidence type="ECO:0000313" key="12">
    <source>
        <dbReference type="EMBL" id="MCQ6962367.1"/>
    </source>
</evidence>
<dbReference type="SUPFAM" id="SSF56112">
    <property type="entry name" value="Protein kinase-like (PK-like)"/>
    <property type="match status" value="1"/>
</dbReference>
<evidence type="ECO:0000256" key="5">
    <source>
        <dbReference type="ARBA" id="ARBA00022694"/>
    </source>
</evidence>
<dbReference type="PROSITE" id="PS50011">
    <property type="entry name" value="PROTEIN_KINASE_DOM"/>
    <property type="match status" value="1"/>
</dbReference>
<dbReference type="InterPro" id="IPR022495">
    <property type="entry name" value="Bud32"/>
</dbReference>
<reference evidence="12 13" key="1">
    <citation type="journal article" date="2011" name="Appl. Environ. Microbiol.">
        <title>Methanogenic archaea isolated from Taiwan's Chelungpu fault.</title>
        <authorList>
            <person name="Wu S.Y."/>
            <person name="Lai M.C."/>
        </authorList>
    </citation>
    <scope>NUCLEOTIDE SEQUENCE [LARGE SCALE GENOMIC DNA]</scope>
    <source>
        <strain evidence="12 13">St545Mb</strain>
    </source>
</reference>
<evidence type="ECO:0000256" key="9">
    <source>
        <dbReference type="ARBA" id="ARBA00047899"/>
    </source>
</evidence>
<protein>
    <recommendedName>
        <fullName evidence="2">non-specific serine/threonine protein kinase</fullName>
        <ecNumber evidence="2">2.7.11.1</ecNumber>
    </recommendedName>
</protein>
<comment type="catalytic activity">
    <reaction evidence="10">
        <text>L-seryl-[protein] + ATP = O-phospho-L-seryl-[protein] + ADP + H(+)</text>
        <dbReference type="Rhea" id="RHEA:17989"/>
        <dbReference type="Rhea" id="RHEA-COMP:9863"/>
        <dbReference type="Rhea" id="RHEA-COMP:11604"/>
        <dbReference type="ChEBI" id="CHEBI:15378"/>
        <dbReference type="ChEBI" id="CHEBI:29999"/>
        <dbReference type="ChEBI" id="CHEBI:30616"/>
        <dbReference type="ChEBI" id="CHEBI:83421"/>
        <dbReference type="ChEBI" id="CHEBI:456216"/>
        <dbReference type="EC" id="2.7.11.1"/>
    </reaction>
</comment>
<evidence type="ECO:0000256" key="3">
    <source>
        <dbReference type="ARBA" id="ARBA00022527"/>
    </source>
</evidence>
<keyword evidence="6" id="KW-0547">Nucleotide-binding</keyword>
<dbReference type="Gene3D" id="1.10.510.10">
    <property type="entry name" value="Transferase(Phosphotransferase) domain 1"/>
    <property type="match status" value="1"/>
</dbReference>
<dbReference type="InterPro" id="IPR000719">
    <property type="entry name" value="Prot_kinase_dom"/>
</dbReference>
<evidence type="ECO:0000256" key="7">
    <source>
        <dbReference type="ARBA" id="ARBA00022777"/>
    </source>
</evidence>
<proteinExistence type="inferred from homology"/>
<evidence type="ECO:0000256" key="8">
    <source>
        <dbReference type="ARBA" id="ARBA00022840"/>
    </source>
</evidence>
<dbReference type="InterPro" id="IPR011009">
    <property type="entry name" value="Kinase-like_dom_sf"/>
</dbReference>
<dbReference type="EC" id="2.7.11.1" evidence="2"/>
<dbReference type="PROSITE" id="PS00109">
    <property type="entry name" value="PROTEIN_KINASE_TYR"/>
    <property type="match status" value="1"/>
</dbReference>
<dbReference type="Pfam" id="PF01163">
    <property type="entry name" value="RIO1"/>
    <property type="match status" value="1"/>
</dbReference>
<feature type="domain" description="Protein kinase" evidence="11">
    <location>
        <begin position="1"/>
        <end position="190"/>
    </location>
</feature>